<evidence type="ECO:0008006" key="5">
    <source>
        <dbReference type="Google" id="ProtNLM"/>
    </source>
</evidence>
<dbReference type="Pfam" id="PF20695">
    <property type="entry name" value="UbiD_N"/>
    <property type="match status" value="1"/>
</dbReference>
<feature type="domain" description="3-octaprenyl-4-hydroxybenzoate carboxy-lyase-like N-terminal" evidence="2">
    <location>
        <begin position="17"/>
        <end position="96"/>
    </location>
</feature>
<dbReference type="Pfam" id="PF20696">
    <property type="entry name" value="UbiD_C"/>
    <property type="match status" value="1"/>
</dbReference>
<dbReference type="InterPro" id="IPR048304">
    <property type="entry name" value="UbiD_Rift_dom"/>
</dbReference>
<name>E1YIX0_9BACT</name>
<dbReference type="BioCyc" id="MetaCyc:MONOMER-19098"/>
<dbReference type="SUPFAM" id="SSF50475">
    <property type="entry name" value="FMN-binding split barrel"/>
    <property type="match status" value="1"/>
</dbReference>
<evidence type="ECO:0000259" key="2">
    <source>
        <dbReference type="Pfam" id="PF20695"/>
    </source>
</evidence>
<accession>E1YIX0</accession>
<gene>
    <name evidence="4" type="ORF">N47_K27540</name>
</gene>
<feature type="domain" description="3-octaprenyl-4-hydroxybenzoate carboxy-lyase-like C-terminal" evidence="3">
    <location>
        <begin position="327"/>
        <end position="429"/>
    </location>
</feature>
<dbReference type="NCBIfam" id="TIGR00148">
    <property type="entry name" value="UbiD family decarboxylase"/>
    <property type="match status" value="1"/>
</dbReference>
<dbReference type="Pfam" id="PF01977">
    <property type="entry name" value="UbiD"/>
    <property type="match status" value="1"/>
</dbReference>
<organism evidence="4">
    <name type="scientific">uncultured Desulfobacterium sp</name>
    <dbReference type="NCBI Taxonomy" id="201089"/>
    <lineage>
        <taxon>Bacteria</taxon>
        <taxon>Pseudomonadati</taxon>
        <taxon>Thermodesulfobacteriota</taxon>
        <taxon>Desulfobacteria</taxon>
        <taxon>Desulfobacterales</taxon>
        <taxon>Desulfobacteriaceae</taxon>
        <taxon>Desulfobacterium</taxon>
        <taxon>environmental samples</taxon>
    </lineage>
</organism>
<dbReference type="Gene3D" id="1.20.5.4570">
    <property type="match status" value="1"/>
</dbReference>
<proteinExistence type="predicted"/>
<dbReference type="InterPro" id="IPR049381">
    <property type="entry name" value="UbiD-like_C"/>
</dbReference>
<dbReference type="Gene3D" id="3.40.1670.10">
    <property type="entry name" value="UbiD C-terminal domain-like"/>
    <property type="match status" value="1"/>
</dbReference>
<dbReference type="SUPFAM" id="SSF143968">
    <property type="entry name" value="UbiD C-terminal domain-like"/>
    <property type="match status" value="1"/>
</dbReference>
<dbReference type="AlphaFoldDB" id="E1YIX0"/>
<dbReference type="GO" id="GO:0033494">
    <property type="term" value="P:ferulate metabolic process"/>
    <property type="evidence" value="ECO:0007669"/>
    <property type="project" value="TreeGrafter"/>
</dbReference>
<protein>
    <recommendedName>
        <fullName evidence="5">Phenylphosphate carboxylase, alpha subunit</fullName>
    </recommendedName>
</protein>
<feature type="domain" description="3-octaprenyl-4-hydroxybenzoate carboxy-lyase-like Rift-related" evidence="1">
    <location>
        <begin position="111"/>
        <end position="309"/>
    </location>
</feature>
<sequence length="481" mass="53243">MTKKEKNMAFKDLREFIELLERENQLVRVKQEVDWNLEAGAIIRRAYELQERASLFEKVKDAPGCRMMGGPCGTYARMALAMGMSAEASVKEIADEFDSRIQNKIKPMLVSTGSCKENILKGNDIDLFKFGAPMAHDGDGGRYINTWGFIVTRDMEDTGWVNWGMYRQMIHTKNMMGGLILPGQDIGRMYQKYEKANKPMPFATVIGGDPICTIGGSLSAGPGESEADLAGGLRKSPVELVKCETVDIEVPSDAELVIEGHVLPKVRVEEGPFGEYTGFRTSPRAPRPVYEVTCITHRNNPILTVSNMGTPVDEADIVMTLAWRNEAARALKTLPVVEVAMPAYGSGHLVVVSVQRAYSGVAVHVANAIWGSKLGYLVPMVIVVDDDVDVFNLGEVVHAVSTKCHPVRGVHSRPNTPGHALYPFLSFEERKWGRAANLLLDCTWPVGWDPNIEIPPKASFVNIYPKDVQEKVLGNWNKYGF</sequence>
<dbReference type="SMR" id="E1YIX0"/>
<dbReference type="GO" id="GO:0046281">
    <property type="term" value="P:cinnamic acid catabolic process"/>
    <property type="evidence" value="ECO:0007669"/>
    <property type="project" value="TreeGrafter"/>
</dbReference>
<evidence type="ECO:0000259" key="3">
    <source>
        <dbReference type="Pfam" id="PF20696"/>
    </source>
</evidence>
<dbReference type="GO" id="GO:0016831">
    <property type="term" value="F:carboxy-lyase activity"/>
    <property type="evidence" value="ECO:0007669"/>
    <property type="project" value="InterPro"/>
</dbReference>
<dbReference type="GO" id="GO:0005737">
    <property type="term" value="C:cytoplasm"/>
    <property type="evidence" value="ECO:0007669"/>
    <property type="project" value="TreeGrafter"/>
</dbReference>
<dbReference type="EMBL" id="FR695876">
    <property type="protein sequence ID" value="CBX30514.1"/>
    <property type="molecule type" value="Genomic_DNA"/>
</dbReference>
<evidence type="ECO:0000259" key="1">
    <source>
        <dbReference type="Pfam" id="PF01977"/>
    </source>
</evidence>
<evidence type="ECO:0000313" key="4">
    <source>
        <dbReference type="EMBL" id="CBX30514.1"/>
    </source>
</evidence>
<dbReference type="PANTHER" id="PTHR30108">
    <property type="entry name" value="3-OCTAPRENYL-4-HYDROXYBENZOATE CARBOXY-LYASE-RELATED"/>
    <property type="match status" value="1"/>
</dbReference>
<dbReference type="PANTHER" id="PTHR30108:SF17">
    <property type="entry name" value="FERULIC ACID DECARBOXYLASE 1"/>
    <property type="match status" value="1"/>
</dbReference>
<dbReference type="InterPro" id="IPR002830">
    <property type="entry name" value="UbiD"/>
</dbReference>
<reference evidence="4" key="1">
    <citation type="journal article" date="2011" name="Environ. Microbiol.">
        <title>Genomic insights into the metabolic potential of the polycyclic aromatic hydrocarbon degrading sulfate-reducing Deltaproteobacterium N47.</title>
        <authorList>
            <person name="Bergmann F."/>
            <person name="Selesi D."/>
            <person name="Weinmaier T."/>
            <person name="Tischler P."/>
            <person name="Rattei T."/>
            <person name="Meckenstock R.U."/>
        </authorList>
    </citation>
    <scope>NUCLEOTIDE SEQUENCE</scope>
</reference>
<dbReference type="InterPro" id="IPR049383">
    <property type="entry name" value="UbiD-like_N"/>
</dbReference>